<dbReference type="InterPro" id="IPR035897">
    <property type="entry name" value="Toll_tir_struct_dom_sf"/>
</dbReference>
<protein>
    <submittedName>
        <fullName evidence="1">Toll/interleukin-1 receptor domain-containing protein</fullName>
    </submittedName>
</protein>
<name>A0ABD5VF09_9EURY</name>
<dbReference type="EMBL" id="JBHSXN010000002">
    <property type="protein sequence ID" value="MFC6953453.1"/>
    <property type="molecule type" value="Genomic_DNA"/>
</dbReference>
<evidence type="ECO:0000313" key="1">
    <source>
        <dbReference type="EMBL" id="MFC6953453.1"/>
    </source>
</evidence>
<gene>
    <name evidence="1" type="ORF">ACFQGB_11320</name>
</gene>
<evidence type="ECO:0000313" key="2">
    <source>
        <dbReference type="Proteomes" id="UP001596395"/>
    </source>
</evidence>
<accession>A0ABD5VF09</accession>
<organism evidence="1 2">
    <name type="scientific">Halorubellus litoreus</name>
    <dbReference type="NCBI Taxonomy" id="755308"/>
    <lineage>
        <taxon>Archaea</taxon>
        <taxon>Methanobacteriati</taxon>
        <taxon>Methanobacteriota</taxon>
        <taxon>Stenosarchaea group</taxon>
        <taxon>Halobacteria</taxon>
        <taxon>Halobacteriales</taxon>
        <taxon>Halorubellaceae</taxon>
        <taxon>Halorubellus</taxon>
    </lineage>
</organism>
<dbReference type="RefSeq" id="WP_336350411.1">
    <property type="nucleotide sequence ID" value="NZ_JAZAQL010000002.1"/>
</dbReference>
<dbReference type="Gene3D" id="3.40.50.10140">
    <property type="entry name" value="Toll/interleukin-1 receptor homology (TIR) domain"/>
    <property type="match status" value="1"/>
</dbReference>
<keyword evidence="1" id="KW-0675">Receptor</keyword>
<dbReference type="Proteomes" id="UP001596395">
    <property type="component" value="Unassembled WGS sequence"/>
</dbReference>
<proteinExistence type="predicted"/>
<dbReference type="SUPFAM" id="SSF52200">
    <property type="entry name" value="Toll/Interleukin receptor TIR domain"/>
    <property type="match status" value="1"/>
</dbReference>
<reference evidence="1 2" key="1">
    <citation type="journal article" date="2019" name="Int. J. Syst. Evol. Microbiol.">
        <title>The Global Catalogue of Microorganisms (GCM) 10K type strain sequencing project: providing services to taxonomists for standard genome sequencing and annotation.</title>
        <authorList>
            <consortium name="The Broad Institute Genomics Platform"/>
            <consortium name="The Broad Institute Genome Sequencing Center for Infectious Disease"/>
            <person name="Wu L."/>
            <person name="Ma J."/>
        </authorList>
    </citation>
    <scope>NUCLEOTIDE SEQUENCE [LARGE SCALE GENOMIC DNA]</scope>
    <source>
        <strain evidence="1 2">GX26</strain>
    </source>
</reference>
<sequence length="206" mass="22787">MIDETVYVTHGPADLSLAQDLFSTIRNFPFTVHVAMEELESGRSRSELGGRIANADLVVALFTEDGATDAWLNQEVGYAVAKGVPVLPIYESPDDRGGYVADTEGVELQRDDLTVTVFNLVCRLRAALAPLGALSVPNWFLRFPCSLDGCDGTVTIEVERSQKDLWRMHEHNQPVRQDCKTCQSSYFFDAGTFGFLHREDGALPDD</sequence>
<dbReference type="AlphaFoldDB" id="A0ABD5VF09"/>
<keyword evidence="2" id="KW-1185">Reference proteome</keyword>
<comment type="caution">
    <text evidence="1">The sequence shown here is derived from an EMBL/GenBank/DDBJ whole genome shotgun (WGS) entry which is preliminary data.</text>
</comment>